<proteinExistence type="predicted"/>
<comment type="caution">
    <text evidence="1">The sequence shown here is derived from an EMBL/GenBank/DDBJ whole genome shotgun (WGS) entry which is preliminary data.</text>
</comment>
<protein>
    <submittedName>
        <fullName evidence="1">Uncharacterized protein</fullName>
    </submittedName>
</protein>
<accession>A0A392UJY8</accession>
<name>A0A392UJY8_9FABA</name>
<sequence>MPVFAGSSLGHAGSRKGMLIPSIFIMSLQVARGAMLSRPYRWATLPWMV</sequence>
<organism evidence="1 2">
    <name type="scientific">Trifolium medium</name>
    <dbReference type="NCBI Taxonomy" id="97028"/>
    <lineage>
        <taxon>Eukaryota</taxon>
        <taxon>Viridiplantae</taxon>
        <taxon>Streptophyta</taxon>
        <taxon>Embryophyta</taxon>
        <taxon>Tracheophyta</taxon>
        <taxon>Spermatophyta</taxon>
        <taxon>Magnoliopsida</taxon>
        <taxon>eudicotyledons</taxon>
        <taxon>Gunneridae</taxon>
        <taxon>Pentapetalae</taxon>
        <taxon>rosids</taxon>
        <taxon>fabids</taxon>
        <taxon>Fabales</taxon>
        <taxon>Fabaceae</taxon>
        <taxon>Papilionoideae</taxon>
        <taxon>50 kb inversion clade</taxon>
        <taxon>NPAAA clade</taxon>
        <taxon>Hologalegina</taxon>
        <taxon>IRL clade</taxon>
        <taxon>Trifolieae</taxon>
        <taxon>Trifolium</taxon>
    </lineage>
</organism>
<dbReference type="AlphaFoldDB" id="A0A392UJY8"/>
<reference evidence="1 2" key="1">
    <citation type="journal article" date="2018" name="Front. Plant Sci.">
        <title>Red Clover (Trifolium pratense) and Zigzag Clover (T. medium) - A Picture of Genomic Similarities and Differences.</title>
        <authorList>
            <person name="Dluhosova J."/>
            <person name="Istvanek J."/>
            <person name="Nedelnik J."/>
            <person name="Repkova J."/>
        </authorList>
    </citation>
    <scope>NUCLEOTIDE SEQUENCE [LARGE SCALE GENOMIC DNA]</scope>
    <source>
        <strain evidence="2">cv. 10/8</strain>
        <tissue evidence="1">Leaf</tissue>
    </source>
</reference>
<dbReference type="Proteomes" id="UP000265520">
    <property type="component" value="Unassembled WGS sequence"/>
</dbReference>
<dbReference type="EMBL" id="LXQA010823400">
    <property type="protein sequence ID" value="MCI72690.1"/>
    <property type="molecule type" value="Genomic_DNA"/>
</dbReference>
<evidence type="ECO:0000313" key="2">
    <source>
        <dbReference type="Proteomes" id="UP000265520"/>
    </source>
</evidence>
<keyword evidence="2" id="KW-1185">Reference proteome</keyword>
<evidence type="ECO:0000313" key="1">
    <source>
        <dbReference type="EMBL" id="MCI72690.1"/>
    </source>
</evidence>